<feature type="compositionally biased region" description="Basic and acidic residues" evidence="3">
    <location>
        <begin position="634"/>
        <end position="646"/>
    </location>
</feature>
<accession>A0A2C6KLL4</accession>
<gene>
    <name evidence="4" type="ORF">CSUI_008906</name>
</gene>
<dbReference type="AlphaFoldDB" id="A0A2C6KLL4"/>
<evidence type="ECO:0000256" key="2">
    <source>
        <dbReference type="ARBA" id="ARBA00022801"/>
    </source>
</evidence>
<evidence type="ECO:0000256" key="1">
    <source>
        <dbReference type="ARBA" id="ARBA00005375"/>
    </source>
</evidence>
<dbReference type="EMBL" id="MIGC01005135">
    <property type="protein sequence ID" value="PHJ17276.1"/>
    <property type="molecule type" value="Genomic_DNA"/>
</dbReference>
<feature type="region of interest" description="Disordered" evidence="3">
    <location>
        <begin position="60"/>
        <end position="119"/>
    </location>
</feature>
<reference evidence="4 5" key="1">
    <citation type="journal article" date="2017" name="Int. J. Parasitol.">
        <title>The genome of the protozoan parasite Cystoisospora suis and a reverse vaccinology approach to identify vaccine candidates.</title>
        <authorList>
            <person name="Palmieri N."/>
            <person name="Shrestha A."/>
            <person name="Ruttkowski B."/>
            <person name="Beck T."/>
            <person name="Vogl C."/>
            <person name="Tomley F."/>
            <person name="Blake D.P."/>
            <person name="Joachim A."/>
        </authorList>
    </citation>
    <scope>NUCLEOTIDE SEQUENCE [LARGE SCALE GENOMIC DNA]</scope>
    <source>
        <strain evidence="4 5">Wien I</strain>
    </source>
</reference>
<sequence>MFSSVFARSKRGESAWTPPRCPRLAFKLLLLLIFGFVQHFSYCFCTTPSASTHGIPVQVSPTVGKPRRESVLGPFSSDSGTTSGADTVKSEEESRGRDDGEFTKASQLPIEGTEALNSHAEEGRLRPVRYPAYCLKCGDEVVRHRSVPPLSDASRALPLLLLQVNTMVRHGSRTPCAGTCWRWRRKRRCGESQAVCQGASGGGRGSTEEEASKSEKESEKSEAVGGNFLERLFIRFQKFFGVKPTLSKKNKKEGNVTSNSSNALAFEEGSRLSSTIQTEETDGRQKDSARDELLIQGENEKKDDANEVQEEEEEDETEEEEEGEGSDDEETSQMKIRPPSILQAAWSLSSVSSHAQSLLSDEPLLPRDSYGFVPFFFSPFLRTSAFFSSAFSNLSLSFFSNLPSREEEHSEHLPPKAVATSDRRQEVKTARMSSVGSERSLPTFTKTERSEREASTESSLDEERNVQENDLRKSGERDDRESRHEESNKKERRKVRPWNCLFEEGGFFLSKTGDVSPTFLRVFDVKAKRSSLHGSCQLGDLLQEGREQLIQIGALLHEAYVAPSAGPDHHEFPRNLSTSLENKTRDATLKAADLNDDLQEDRKAPHERFSQGRQMLSFPTRRDKSSSSAQTGSEAEKEVVSVKKTEGFAGTVNEERSHKETLLPVVKDSYSPTSSESGSAPVQEELPQVVGVHPKWEEQRGTQREGSDGLASKTPLLFHSPALFTEDELEEQRGWAVYLRSTDYKRTTASGAFLAQAFMEPNTCSIHHWKTGDISGDTWDEEARDGMQQGEPTNKKTSSARIHARVTAGAGPGDTSLRLLGGVVNMNEREETKKDQEIFSLVIHVQEFLKDSLLVQWDRPRLARLLAEASNSEEFKAIQRKHAPLYQRLRWILGNLSAADFFTAVWPDVLFDCLMASTCSDRVDEIDFPLRPPAIPVEQSDASSSSTTPTSLSSVSARLPRSSSSSSTSAEGAPVTSSDSSLPQLFDEVVAAVEEEAKTLSYWRNGLLSWLAVRRFLRVLSHSLTGLGEARDVALLVFRQAVRKLKAEDIRAESLLNDKHQEKLSENEVHTHRDTSMMGAPTLHVPSQSANDKGAHDSYLSTALDEANESLRRYQRETRDPRFFVYATHDTSLAALLAALGIPNDQWPPYASTLIVEVYVHLNEGTPQSPPSTSGFDHSSTVQVKSKQRKGRKDTVKGRDLKNRDRTQDENLLVRLIWNG</sequence>
<dbReference type="OrthoDB" id="10257284at2759"/>
<feature type="compositionally biased region" description="Polar residues" evidence="3">
    <location>
        <begin position="431"/>
        <end position="445"/>
    </location>
</feature>
<feature type="compositionally biased region" description="Low complexity" evidence="3">
    <location>
        <begin position="940"/>
        <end position="970"/>
    </location>
</feature>
<feature type="region of interest" description="Disordered" evidence="3">
    <location>
        <begin position="937"/>
        <end position="980"/>
    </location>
</feature>
<dbReference type="SUPFAM" id="SSF53254">
    <property type="entry name" value="Phosphoglycerate mutase-like"/>
    <property type="match status" value="2"/>
</dbReference>
<feature type="compositionally biased region" description="Basic and acidic residues" evidence="3">
    <location>
        <begin position="446"/>
        <end position="489"/>
    </location>
</feature>
<name>A0A2C6KLL4_9APIC</name>
<keyword evidence="5" id="KW-1185">Reference proteome</keyword>
<comment type="caution">
    <text evidence="4">The sequence shown here is derived from an EMBL/GenBank/DDBJ whole genome shotgun (WGS) entry which is preliminary data.</text>
</comment>
<feature type="region of interest" description="Disordered" evidence="3">
    <location>
        <begin position="248"/>
        <end position="334"/>
    </location>
</feature>
<keyword evidence="2" id="KW-0378">Hydrolase</keyword>
<dbReference type="VEuPathDB" id="ToxoDB:CSUI_008906"/>
<dbReference type="Gene3D" id="3.40.50.1240">
    <property type="entry name" value="Phosphoglycerate mutase-like"/>
    <property type="match status" value="2"/>
</dbReference>
<evidence type="ECO:0000313" key="5">
    <source>
        <dbReference type="Proteomes" id="UP000221165"/>
    </source>
</evidence>
<feature type="region of interest" description="Disordered" evidence="3">
    <location>
        <begin position="194"/>
        <end position="222"/>
    </location>
</feature>
<dbReference type="InterPro" id="IPR029033">
    <property type="entry name" value="His_PPase_superfam"/>
</dbReference>
<feature type="region of interest" description="Disordered" evidence="3">
    <location>
        <begin position="593"/>
        <end position="683"/>
    </location>
</feature>
<dbReference type="PANTHER" id="PTHR11567">
    <property type="entry name" value="ACID PHOSPHATASE-RELATED"/>
    <property type="match status" value="1"/>
</dbReference>
<feature type="region of interest" description="Disordered" evidence="3">
    <location>
        <begin position="1166"/>
        <end position="1203"/>
    </location>
</feature>
<dbReference type="PANTHER" id="PTHR11567:SF110">
    <property type="entry name" value="2-PHOSPHOXYLOSE PHOSPHATASE 1"/>
    <property type="match status" value="1"/>
</dbReference>
<feature type="region of interest" description="Disordered" evidence="3">
    <location>
        <begin position="407"/>
        <end position="493"/>
    </location>
</feature>
<proteinExistence type="inferred from homology"/>
<dbReference type="InterPro" id="IPR050645">
    <property type="entry name" value="Histidine_acid_phosphatase"/>
</dbReference>
<feature type="compositionally biased region" description="Acidic residues" evidence="3">
    <location>
        <begin position="306"/>
        <end position="331"/>
    </location>
</feature>
<evidence type="ECO:0000313" key="4">
    <source>
        <dbReference type="EMBL" id="PHJ17276.1"/>
    </source>
</evidence>
<feature type="compositionally biased region" description="Basic and acidic residues" evidence="3">
    <location>
        <begin position="88"/>
        <end position="102"/>
    </location>
</feature>
<dbReference type="Proteomes" id="UP000221165">
    <property type="component" value="Unassembled WGS sequence"/>
</dbReference>
<feature type="compositionally biased region" description="Basic and acidic residues" evidence="3">
    <location>
        <begin position="206"/>
        <end position="222"/>
    </location>
</feature>
<dbReference type="PROSITE" id="PS00778">
    <property type="entry name" value="HIS_ACID_PHOSPHAT_2"/>
    <property type="match status" value="1"/>
</dbReference>
<feature type="compositionally biased region" description="Basic and acidic residues" evidence="3">
    <location>
        <begin position="281"/>
        <end position="305"/>
    </location>
</feature>
<dbReference type="RefSeq" id="XP_067919001.1">
    <property type="nucleotide sequence ID" value="XM_068069025.1"/>
</dbReference>
<dbReference type="GO" id="GO:0016791">
    <property type="term" value="F:phosphatase activity"/>
    <property type="evidence" value="ECO:0007669"/>
    <property type="project" value="TreeGrafter"/>
</dbReference>
<feature type="compositionally biased region" description="Basic and acidic residues" evidence="3">
    <location>
        <begin position="1193"/>
        <end position="1203"/>
    </location>
</feature>
<feature type="compositionally biased region" description="Low complexity" evidence="3">
    <location>
        <begin position="76"/>
        <end position="87"/>
    </location>
</feature>
<protein>
    <submittedName>
        <fullName evidence="4">Histidine acid phosphatase superfamily protein</fullName>
    </submittedName>
</protein>
<feature type="compositionally biased region" description="Polar residues" evidence="3">
    <location>
        <begin position="670"/>
        <end position="680"/>
    </location>
</feature>
<feature type="compositionally biased region" description="Polar residues" evidence="3">
    <location>
        <begin position="1166"/>
        <end position="1185"/>
    </location>
</feature>
<comment type="similarity">
    <text evidence="1">Belongs to the histidine acid phosphatase family.</text>
</comment>
<dbReference type="InterPro" id="IPR033379">
    <property type="entry name" value="Acid_Pase_AS"/>
</dbReference>
<dbReference type="InterPro" id="IPR000560">
    <property type="entry name" value="His_Pase_clade-2"/>
</dbReference>
<organism evidence="4 5">
    <name type="scientific">Cystoisospora suis</name>
    <dbReference type="NCBI Taxonomy" id="483139"/>
    <lineage>
        <taxon>Eukaryota</taxon>
        <taxon>Sar</taxon>
        <taxon>Alveolata</taxon>
        <taxon>Apicomplexa</taxon>
        <taxon>Conoidasida</taxon>
        <taxon>Coccidia</taxon>
        <taxon>Eucoccidiorida</taxon>
        <taxon>Eimeriorina</taxon>
        <taxon>Sarcocystidae</taxon>
        <taxon>Cystoisospora</taxon>
    </lineage>
</organism>
<dbReference type="GeneID" id="94432236"/>
<evidence type="ECO:0000256" key="3">
    <source>
        <dbReference type="SAM" id="MobiDB-lite"/>
    </source>
</evidence>
<feature type="compositionally biased region" description="Basic and acidic residues" evidence="3">
    <location>
        <begin position="600"/>
        <end position="610"/>
    </location>
</feature>
<dbReference type="Pfam" id="PF00328">
    <property type="entry name" value="His_Phos_2"/>
    <property type="match status" value="1"/>
</dbReference>